<protein>
    <submittedName>
        <fullName evidence="2">Uncharacterized protein</fullName>
    </submittedName>
</protein>
<accession>A0A392SY60</accession>
<feature type="signal peptide" evidence="1">
    <location>
        <begin position="1"/>
        <end position="27"/>
    </location>
</feature>
<comment type="caution">
    <text evidence="2">The sequence shown here is derived from an EMBL/GenBank/DDBJ whole genome shotgun (WGS) entry which is preliminary data.</text>
</comment>
<dbReference type="EMBL" id="LXQA010456111">
    <property type="protein sequence ID" value="MCI52995.1"/>
    <property type="molecule type" value="Genomic_DNA"/>
</dbReference>
<dbReference type="Proteomes" id="UP000265520">
    <property type="component" value="Unassembled WGS sequence"/>
</dbReference>
<proteinExistence type="predicted"/>
<feature type="non-terminal residue" evidence="2">
    <location>
        <position position="1"/>
    </location>
</feature>
<evidence type="ECO:0000313" key="2">
    <source>
        <dbReference type="EMBL" id="MCI52995.1"/>
    </source>
</evidence>
<feature type="chain" id="PRO_5017457436" evidence="1">
    <location>
        <begin position="28"/>
        <end position="62"/>
    </location>
</feature>
<reference evidence="2 3" key="1">
    <citation type="journal article" date="2018" name="Front. Plant Sci.">
        <title>Red Clover (Trifolium pratense) and Zigzag Clover (T. medium) - A Picture of Genomic Similarities and Differences.</title>
        <authorList>
            <person name="Dluhosova J."/>
            <person name="Istvanek J."/>
            <person name="Nedelnik J."/>
            <person name="Repkova J."/>
        </authorList>
    </citation>
    <scope>NUCLEOTIDE SEQUENCE [LARGE SCALE GENOMIC DNA]</scope>
    <source>
        <strain evidence="3">cv. 10/8</strain>
        <tissue evidence="2">Leaf</tissue>
    </source>
</reference>
<name>A0A392SY60_9FABA</name>
<keyword evidence="1" id="KW-0732">Signal</keyword>
<evidence type="ECO:0000256" key="1">
    <source>
        <dbReference type="SAM" id="SignalP"/>
    </source>
</evidence>
<sequence length="62" mass="6619">VLARCAVQMASCVVLVWKVCVAPSSMARCAVHSERTGFLSGISASRGLIWRGAQRRISNLSA</sequence>
<evidence type="ECO:0000313" key="3">
    <source>
        <dbReference type="Proteomes" id="UP000265520"/>
    </source>
</evidence>
<keyword evidence="3" id="KW-1185">Reference proteome</keyword>
<organism evidence="2 3">
    <name type="scientific">Trifolium medium</name>
    <dbReference type="NCBI Taxonomy" id="97028"/>
    <lineage>
        <taxon>Eukaryota</taxon>
        <taxon>Viridiplantae</taxon>
        <taxon>Streptophyta</taxon>
        <taxon>Embryophyta</taxon>
        <taxon>Tracheophyta</taxon>
        <taxon>Spermatophyta</taxon>
        <taxon>Magnoliopsida</taxon>
        <taxon>eudicotyledons</taxon>
        <taxon>Gunneridae</taxon>
        <taxon>Pentapetalae</taxon>
        <taxon>rosids</taxon>
        <taxon>fabids</taxon>
        <taxon>Fabales</taxon>
        <taxon>Fabaceae</taxon>
        <taxon>Papilionoideae</taxon>
        <taxon>50 kb inversion clade</taxon>
        <taxon>NPAAA clade</taxon>
        <taxon>Hologalegina</taxon>
        <taxon>IRL clade</taxon>
        <taxon>Trifolieae</taxon>
        <taxon>Trifolium</taxon>
    </lineage>
</organism>
<dbReference type="AlphaFoldDB" id="A0A392SY60"/>